<evidence type="ECO:0000313" key="2">
    <source>
        <dbReference type="Proteomes" id="UP000027120"/>
    </source>
</evidence>
<keyword evidence="2" id="KW-1185">Reference proteome</keyword>
<sequence>MFLPLLNYFYFLNRKIIKKNTSKCNLIKSYNVFRKKKFVESNKIFLLNLMAKFDLQTAGDRVLLCI</sequence>
<accession>A0A067DQA3</accession>
<protein>
    <submittedName>
        <fullName evidence="1">Uncharacterized protein</fullName>
    </submittedName>
</protein>
<dbReference type="SMR" id="A0A067DQA3"/>
<name>A0A067DQA3_CITSI</name>
<dbReference type="EMBL" id="KK785359">
    <property type="protein sequence ID" value="KDO43725.1"/>
    <property type="molecule type" value="Genomic_DNA"/>
</dbReference>
<proteinExistence type="predicted"/>
<dbReference type="Proteomes" id="UP000027120">
    <property type="component" value="Unassembled WGS sequence"/>
</dbReference>
<dbReference type="AlphaFoldDB" id="A0A067DQA3"/>
<reference evidence="1 2" key="1">
    <citation type="submission" date="2014-04" db="EMBL/GenBank/DDBJ databases">
        <authorList>
            <consortium name="International Citrus Genome Consortium"/>
            <person name="Gmitter F."/>
            <person name="Chen C."/>
            <person name="Farmerie W."/>
            <person name="Harkins T."/>
            <person name="Desany B."/>
            <person name="Mohiuddin M."/>
            <person name="Kodira C."/>
            <person name="Borodovsky M."/>
            <person name="Lomsadze A."/>
            <person name="Burns P."/>
            <person name="Jenkins J."/>
            <person name="Prochnik S."/>
            <person name="Shu S."/>
            <person name="Chapman J."/>
            <person name="Pitluck S."/>
            <person name="Schmutz J."/>
            <person name="Rokhsar D."/>
        </authorList>
    </citation>
    <scope>NUCLEOTIDE SEQUENCE</scope>
</reference>
<evidence type="ECO:0000313" key="1">
    <source>
        <dbReference type="EMBL" id="KDO43725.1"/>
    </source>
</evidence>
<gene>
    <name evidence="1" type="ORF">CISIN_1g039156mg</name>
</gene>
<organism evidence="1 2">
    <name type="scientific">Citrus sinensis</name>
    <name type="common">Sweet orange</name>
    <name type="synonym">Citrus aurantium var. sinensis</name>
    <dbReference type="NCBI Taxonomy" id="2711"/>
    <lineage>
        <taxon>Eukaryota</taxon>
        <taxon>Viridiplantae</taxon>
        <taxon>Streptophyta</taxon>
        <taxon>Embryophyta</taxon>
        <taxon>Tracheophyta</taxon>
        <taxon>Spermatophyta</taxon>
        <taxon>Magnoliopsida</taxon>
        <taxon>eudicotyledons</taxon>
        <taxon>Gunneridae</taxon>
        <taxon>Pentapetalae</taxon>
        <taxon>rosids</taxon>
        <taxon>malvids</taxon>
        <taxon>Sapindales</taxon>
        <taxon>Rutaceae</taxon>
        <taxon>Aurantioideae</taxon>
        <taxon>Citrus</taxon>
    </lineage>
</organism>